<evidence type="ECO:0000259" key="1">
    <source>
        <dbReference type="Pfam" id="PF00534"/>
    </source>
</evidence>
<feature type="domain" description="Glycosyltransferase subfamily 4-like N-terminal" evidence="2">
    <location>
        <begin position="6"/>
        <end position="180"/>
    </location>
</feature>
<dbReference type="GO" id="GO:0016757">
    <property type="term" value="F:glycosyltransferase activity"/>
    <property type="evidence" value="ECO:0007669"/>
    <property type="project" value="UniProtKB-KW"/>
</dbReference>
<dbReference type="Proteomes" id="UP001168528">
    <property type="component" value="Unassembled WGS sequence"/>
</dbReference>
<dbReference type="EC" id="2.4.-.-" evidence="3"/>
<proteinExistence type="predicted"/>
<sequence>MPYLIGLSKYGYRITIISAEKKENFTKRKALIDVSIQQNHLSWEPIIYSKKPPVFSTLWDIYKMKQKALQLHKIQQFRIVHCRSYITALVGLYLKKNKGIKFIFDMRGFWADERVEGGLWNLNNRLYKAIYHYFKSKEKEFLQQADYTVSLTYGAKEDILTRPELENIPIQVIPCCVDTTLFTHPSNTPYESENNTAKSLPAKHIEPQLADSSFVISYLGSLGTWYLLDEMLQFFKRLLLTKPEAVFLFITPDDPKLIVQKAALYSIPAEKLVIRKAERSEVPELLAASHLSIFFIKPSYSKKASSPTKMGEILSMGIPVICNAGVGDTDYLFSAYTPGLLIENLTDEGYDKAISRLEEACQIPAQNLRNIALDYFALEKGVEAYHQIYQTILQ</sequence>
<evidence type="ECO:0000259" key="2">
    <source>
        <dbReference type="Pfam" id="PF13439"/>
    </source>
</evidence>
<dbReference type="InterPro" id="IPR028098">
    <property type="entry name" value="Glyco_trans_4-like_N"/>
</dbReference>
<dbReference type="RefSeq" id="WP_302039655.1">
    <property type="nucleotide sequence ID" value="NZ_JAUKPO010000014.1"/>
</dbReference>
<evidence type="ECO:0000313" key="4">
    <source>
        <dbReference type="Proteomes" id="UP001168528"/>
    </source>
</evidence>
<dbReference type="InterPro" id="IPR001296">
    <property type="entry name" value="Glyco_trans_1"/>
</dbReference>
<dbReference type="EMBL" id="JAUKPO010000014">
    <property type="protein sequence ID" value="MDO1448855.1"/>
    <property type="molecule type" value="Genomic_DNA"/>
</dbReference>
<evidence type="ECO:0000313" key="3">
    <source>
        <dbReference type="EMBL" id="MDO1448855.1"/>
    </source>
</evidence>
<protein>
    <submittedName>
        <fullName evidence="3">Glycosyltransferase</fullName>
        <ecNumber evidence="3">2.4.-.-</ecNumber>
    </submittedName>
</protein>
<gene>
    <name evidence="3" type="ORF">Q0590_21435</name>
</gene>
<feature type="domain" description="Glycosyl transferase family 1" evidence="1">
    <location>
        <begin position="208"/>
        <end position="359"/>
    </location>
</feature>
<name>A0ABT8RDR3_9BACT</name>
<organism evidence="3 4">
    <name type="scientific">Rhodocytophaga aerolata</name>
    <dbReference type="NCBI Taxonomy" id="455078"/>
    <lineage>
        <taxon>Bacteria</taxon>
        <taxon>Pseudomonadati</taxon>
        <taxon>Bacteroidota</taxon>
        <taxon>Cytophagia</taxon>
        <taxon>Cytophagales</taxon>
        <taxon>Rhodocytophagaceae</taxon>
        <taxon>Rhodocytophaga</taxon>
    </lineage>
</organism>
<keyword evidence="3" id="KW-0328">Glycosyltransferase</keyword>
<comment type="caution">
    <text evidence="3">The sequence shown here is derived from an EMBL/GenBank/DDBJ whole genome shotgun (WGS) entry which is preliminary data.</text>
</comment>
<dbReference type="Gene3D" id="3.40.50.2000">
    <property type="entry name" value="Glycogen Phosphorylase B"/>
    <property type="match status" value="2"/>
</dbReference>
<reference evidence="3" key="1">
    <citation type="submission" date="2023-07" db="EMBL/GenBank/DDBJ databases">
        <title>The genome sequence of Rhodocytophaga aerolata KACC 12507.</title>
        <authorList>
            <person name="Zhang X."/>
        </authorList>
    </citation>
    <scope>NUCLEOTIDE SEQUENCE</scope>
    <source>
        <strain evidence="3">KACC 12507</strain>
    </source>
</reference>
<dbReference type="PANTHER" id="PTHR12526">
    <property type="entry name" value="GLYCOSYLTRANSFERASE"/>
    <property type="match status" value="1"/>
</dbReference>
<dbReference type="SUPFAM" id="SSF53756">
    <property type="entry name" value="UDP-Glycosyltransferase/glycogen phosphorylase"/>
    <property type="match status" value="1"/>
</dbReference>
<dbReference type="Pfam" id="PF13439">
    <property type="entry name" value="Glyco_transf_4"/>
    <property type="match status" value="1"/>
</dbReference>
<keyword evidence="3" id="KW-0808">Transferase</keyword>
<dbReference type="Pfam" id="PF00534">
    <property type="entry name" value="Glycos_transf_1"/>
    <property type="match status" value="1"/>
</dbReference>
<keyword evidence="4" id="KW-1185">Reference proteome</keyword>
<accession>A0ABT8RDR3</accession>